<evidence type="ECO:0000256" key="3">
    <source>
        <dbReference type="ARBA" id="ARBA00005525"/>
    </source>
</evidence>
<dbReference type="Pfam" id="PF03807">
    <property type="entry name" value="F420_oxidored"/>
    <property type="match status" value="1"/>
</dbReference>
<feature type="compositionally biased region" description="Polar residues" evidence="14">
    <location>
        <begin position="1572"/>
        <end position="1585"/>
    </location>
</feature>
<dbReference type="InterPro" id="IPR036598">
    <property type="entry name" value="GOLD_dom_sf"/>
</dbReference>
<evidence type="ECO:0000256" key="10">
    <source>
        <dbReference type="ARBA" id="ARBA00024479"/>
    </source>
</evidence>
<evidence type="ECO:0000256" key="8">
    <source>
        <dbReference type="ARBA" id="ARBA00023055"/>
    </source>
</evidence>
<dbReference type="GO" id="GO:0061908">
    <property type="term" value="C:phagophore"/>
    <property type="evidence" value="ECO:0007669"/>
    <property type="project" value="TreeGrafter"/>
</dbReference>
<keyword evidence="17" id="KW-1185">Reference proteome</keyword>
<dbReference type="GO" id="GO:0034727">
    <property type="term" value="P:piecemeal microautophagy of the nucleus"/>
    <property type="evidence" value="ECO:0007669"/>
    <property type="project" value="TreeGrafter"/>
</dbReference>
<dbReference type="GO" id="GO:0000045">
    <property type="term" value="P:autophagosome assembly"/>
    <property type="evidence" value="ECO:0007669"/>
    <property type="project" value="TreeGrafter"/>
</dbReference>
<comment type="function">
    <text evidence="12">Probable oxidoreductase.</text>
</comment>
<feature type="compositionally biased region" description="Basic and acidic residues" evidence="14">
    <location>
        <begin position="878"/>
        <end position="888"/>
    </location>
</feature>
<evidence type="ECO:0000256" key="1">
    <source>
        <dbReference type="ARBA" id="ARBA00004406"/>
    </source>
</evidence>
<keyword evidence="6" id="KW-0256">Endoplasmic reticulum</keyword>
<feature type="region of interest" description="Disordered" evidence="14">
    <location>
        <begin position="1371"/>
        <end position="1396"/>
    </location>
</feature>
<evidence type="ECO:0000256" key="2">
    <source>
        <dbReference type="ARBA" id="ARBA00004623"/>
    </source>
</evidence>
<evidence type="ECO:0000259" key="15">
    <source>
        <dbReference type="PROSITE" id="PS50866"/>
    </source>
</evidence>
<evidence type="ECO:0000313" key="17">
    <source>
        <dbReference type="Proteomes" id="UP000465112"/>
    </source>
</evidence>
<feature type="compositionally biased region" description="Basic and acidic residues" evidence="14">
    <location>
        <begin position="459"/>
        <end position="472"/>
    </location>
</feature>
<proteinExistence type="inferred from homology"/>
<dbReference type="GO" id="GO:0000422">
    <property type="term" value="P:autophagy of mitochondrion"/>
    <property type="evidence" value="ECO:0007669"/>
    <property type="project" value="TreeGrafter"/>
</dbReference>
<comment type="catalytic activity">
    <reaction evidence="11">
        <text>a 1,2-diacyl-sn-glycero-3-phosphoethanolamine(in) = a 1,2-diacyl-sn-glycero-3-phosphoethanolamine(out)</text>
        <dbReference type="Rhea" id="RHEA:38895"/>
        <dbReference type="ChEBI" id="CHEBI:64612"/>
    </reaction>
</comment>
<dbReference type="InterPro" id="IPR028939">
    <property type="entry name" value="P5C_Rdtase_cat_N"/>
</dbReference>
<comment type="similarity">
    <text evidence="3">Belongs to the pyrroline-5-carboxylate reductase family.</text>
</comment>
<feature type="region of interest" description="Disordered" evidence="14">
    <location>
        <begin position="459"/>
        <end position="496"/>
    </location>
</feature>
<dbReference type="GO" id="GO:0043495">
    <property type="term" value="F:protein-membrane adaptor activity"/>
    <property type="evidence" value="ECO:0007669"/>
    <property type="project" value="TreeGrafter"/>
</dbReference>
<comment type="similarity">
    <text evidence="4">Belongs to the ATG2 family.</text>
</comment>
<comment type="subcellular location">
    <subcellularLocation>
        <location evidence="1">Endoplasmic reticulum membrane</location>
        <topology evidence="1">Peripheral membrane protein</topology>
    </subcellularLocation>
    <subcellularLocation>
        <location evidence="2">Preautophagosomal structure membrane</location>
        <topology evidence="2">Peripheral membrane protein</topology>
    </subcellularLocation>
</comment>
<dbReference type="GO" id="GO:0005789">
    <property type="term" value="C:endoplasmic reticulum membrane"/>
    <property type="evidence" value="ECO:0007669"/>
    <property type="project" value="UniProtKB-SubCell"/>
</dbReference>
<feature type="compositionally biased region" description="Acidic residues" evidence="14">
    <location>
        <begin position="2449"/>
        <end position="2460"/>
    </location>
</feature>
<sequence length="2532" mass="281627">MPWPFSESIKKRACRYLLHRYLGNFLQEKLSLDQLSLDLYQGTGSLAQVPLDKWSLNELLETADAPFEVIAGFIQTISLTVPWAALLHENCALEVKGLEMVLRPRPRVASGTEPMYWSSFMTSSMQLAKECLSQKLTDDMGESFQPFEGLEKFAETIETVLRRVKVTFLDTVLRVEHIPENSKTGIALEIRIKKIVYCDETDEESSSVNVHQPTTFAHKNLQMEGITVFWDEFSDVSRAGCKSSPTPTETEPKLSPSWNPKIICEPHPQFTEPVSSTTPFEPVQVGSLSGKIELSLTLKNNLAMPGAKLDVVGHIDTLIILLSPRQVHLLLDLCGAFSGGGAQEWAKDRKSRPIQQEDEYRLHMELNRCLKKDTTVAGMDPDLFESQTTRTVSSRDDVFFSMADMDMSHSLSSLPPLGEPPTVDLDLSLNSNYSASPGESPSGNATALWDDYMDVPRQREKQTKETPIHSRDSQLPQKLLRQTSHPSKTHGDESRPELVLKLTLSSLAVSVLHIDPLPPPDAAPSPLGPMASHFFSMLGPGQLAPAAFLQSRTVFNQACPHDHLRFLGQGLKINYEHCQGSSLRTFSTDVSLNQMEFLECLFPSEAVSGGSQRGIQYTELLTFDTTASADASLTTCLHLLYKQAERRGPQGGQVRLSTIPRKAEIQVELGPVHSELDISIVDRLNSLLQPQKLATTELMASHMYTSYNKHVSLHKAFAEVFLDDSHTPTNCHVSLTVNAPLLGLAIHFPIPDLRSDQERGPWFKKSLQKEVLYLELEDLEVKTEFMGGSSPDQTKMELTFRELIGKFQEDPDQPAARFLRVSHTMDGDMTTSDSVKFDWPRVVLKMNPTAVHSILERVTAEDDEGAEDHSLEEEEEEGAAHSLKDVCDFGKPEPSPFSSRRVMYENEEMIIPGDVAEMTEFQEKTMNNSRFILELCFPNVQLVLPNKAFYEKLHNRINNDLLLWEPTAPSPVETVESMPYGVGLSVASQLINTYSKDSFSQFRSTGPEEDTSGSEEETMHYYSPASDLGLRSRKKKKPRAQSKTSQSLFSVIISVNHGLVALQTNAKKEDKTVLKNKHGEFWLEVKNAVLFSVTQYEGYKDQHYICFHTSNICMYHQGLVDGGTSISEVKLPCRTHPHWLEPTIYQSETSPERSSTPSEGIGLEARSMVSVAVKISSQNAERNVKEFLVAVGVRGATLQHRVVPPGLGWYDQIVDFLNVSDEPVLGYAPPTSVTTLHLHLWSCSLDYRPLYLPLRSLLVVETFSISSSVSLDLSSSTLRIILDEAALFLSDKSNAVSVNLVRDYVQVVDMGTLELRITAVKPGVDRKLSEPRFELRCSSDVIHIRTCSDSCAALMNLIQYVASYGDLLPPAEPEAKHSSTTQRTKAEFPSRPTSQTLLLAETEQQMLQDLMSEAMEETDGQHAPGLQQNGAHEVRNQDHDPPRSDLFLFPDESGALNQDSSPTYPMLHSPLITPVPNLTQETDDFCILETPGSRGEDLDQEPVVKQLTSDPVEIRDDYFSQPLYGSDSSRGAMNFPIPEVRYLIKEISVIWHLYGGKDFGSAAFTASPARSRGSTPHSSPSQTPVRQAKASGHAGGGRGRNPDVLMEIQLSKVRFQHEVYPHAQVASGPATDQPVSRQVFVVQDLEIRDRLATSQMNKFLYLYSSKEMPRKAHSNMLTVKALHMCPESGQAPQECCLRVSLMPLRLNIDQDALFFLKDFFTSLATEVEFFSPPAQEAICVSTKKAAAPEISCSFSKHAGIGQDPAPIISVPAQRRLSHNGFSTSGREEVNDNEASAPSFTDQPIFFREFRFTSEVPIRLDYHGKHVAMEQGTFAGIIIGLTQLNCSELKLRRLCYRQGLLGVDKLFSYAINEWLNDIKKNQLPGLLGGVGPIHSLVQLVQGFRDLVWLPIEQYRKDGRIVRGFQRGTASFGTSTAMAALELTNRMVRTIQAAAETAYDMVSPVPDERDTKRIKRFSHYGLAHQPVDLREGVAKAYTVVKEGITDTALTIYDTATREHEQRGMTGAVGGVLRQLPPAVVKPLIMATEATSNVLGGMRNQIHPDARQEESQKWRCIIKGHTANRDSLASGEDSELCIGILGMGHMGKQLLLFLLKKSGIKPSHIKVSSRRPESAVEFIQTGVECFFDNHRLAAWADILFLCCLPSHLPKVCADIHSRLSRRCLVYSFTSGVPVTRLAQLLGHDFILKPQGIVSSYNEQIFKENWPHAVELIAQSFISASYASSLLTEEPFPWISLADAQRNIDVAMERLEATSELQSRLSSLSFSSFPGITSKQCDKRPPDRLQTTDLSQCCTPSKNPADMDEIQDDSGQHSEGNEEAPAELALGEGGEENNSAGSCQLSTEMKAQMPPLKPPTTWTSAALKELKAKLQTEDDSVVTVYRGDIITVHVPTVPEAKKVCWEFATDGYDIGFGIYFDWTPVTSRSITVHVSESSDDEDEEEEPEGPVGNGDVEKGSKTQTNSNLAEILPVYRQDSHICVQGGSHDFPGEGTYHLKFDNSYSLWRNKTLYYRVYYSA</sequence>
<feature type="compositionally biased region" description="Polar residues" evidence="14">
    <location>
        <begin position="2301"/>
        <end position="2314"/>
    </location>
</feature>
<dbReference type="SUPFAM" id="SSF101576">
    <property type="entry name" value="Supernatant protein factor (SPF), C-terminal domain"/>
    <property type="match status" value="1"/>
</dbReference>
<feature type="region of interest" description="Disordered" evidence="14">
    <location>
        <begin position="2445"/>
        <end position="2475"/>
    </location>
</feature>
<feature type="compositionally biased region" description="Low complexity" evidence="14">
    <location>
        <begin position="2338"/>
        <end position="2353"/>
    </location>
</feature>
<dbReference type="GO" id="GO:0006869">
    <property type="term" value="P:lipid transport"/>
    <property type="evidence" value="ECO:0007669"/>
    <property type="project" value="UniProtKB-KW"/>
</dbReference>
<dbReference type="Gene3D" id="3.40.50.720">
    <property type="entry name" value="NAD(P)-binding Rossmann-like Domain"/>
    <property type="match status" value="1"/>
</dbReference>
<dbReference type="Pfam" id="PF13897">
    <property type="entry name" value="GOLD_2"/>
    <property type="match status" value="1"/>
</dbReference>
<dbReference type="PANTHER" id="PTHR13190:SF20">
    <property type="entry name" value="AUTOPHAGY-RELATED PROTEIN 2 HOMOLOG B"/>
    <property type="match status" value="1"/>
</dbReference>
<dbReference type="GO" id="GO:0061709">
    <property type="term" value="P:reticulophagy"/>
    <property type="evidence" value="ECO:0007669"/>
    <property type="project" value="TreeGrafter"/>
</dbReference>
<name>A0A6A5E3A0_PERFL</name>
<keyword evidence="8" id="KW-0445">Lipid transport</keyword>
<dbReference type="GO" id="GO:0061723">
    <property type="term" value="P:glycophagy"/>
    <property type="evidence" value="ECO:0007669"/>
    <property type="project" value="TreeGrafter"/>
</dbReference>
<evidence type="ECO:0000256" key="12">
    <source>
        <dbReference type="ARBA" id="ARBA00054560"/>
    </source>
</evidence>
<feature type="compositionally biased region" description="Polar residues" evidence="14">
    <location>
        <begin position="473"/>
        <end position="486"/>
    </location>
</feature>
<evidence type="ECO:0000256" key="5">
    <source>
        <dbReference type="ARBA" id="ARBA00022448"/>
    </source>
</evidence>
<feature type="compositionally biased region" description="Acidic residues" evidence="14">
    <location>
        <begin position="1007"/>
        <end position="1016"/>
    </location>
</feature>
<feature type="compositionally biased region" description="Polar residues" evidence="14">
    <location>
        <begin position="428"/>
        <end position="445"/>
    </location>
</feature>
<dbReference type="GO" id="GO:0032266">
    <property type="term" value="F:phosphatidylinositol-3-phosphate binding"/>
    <property type="evidence" value="ECO:0007669"/>
    <property type="project" value="TreeGrafter"/>
</dbReference>
<feature type="domain" description="GOLD" evidence="15">
    <location>
        <begin position="2379"/>
        <end position="2530"/>
    </location>
</feature>
<feature type="region of interest" description="Disordered" evidence="14">
    <location>
        <begin position="2289"/>
        <end position="2353"/>
    </location>
</feature>
<dbReference type="Gene3D" id="2.60.120.680">
    <property type="entry name" value="GOLD domain"/>
    <property type="match status" value="1"/>
</dbReference>
<dbReference type="GO" id="GO:0034045">
    <property type="term" value="C:phagophore assembly site membrane"/>
    <property type="evidence" value="ECO:0007669"/>
    <property type="project" value="UniProtKB-SubCell"/>
</dbReference>
<feature type="compositionally biased region" description="Acidic residues" evidence="14">
    <location>
        <begin position="861"/>
        <end position="877"/>
    </location>
</feature>
<evidence type="ECO:0000256" key="6">
    <source>
        <dbReference type="ARBA" id="ARBA00022824"/>
    </source>
</evidence>
<evidence type="ECO:0000256" key="7">
    <source>
        <dbReference type="ARBA" id="ARBA00023002"/>
    </source>
</evidence>
<feature type="region of interest" description="Disordered" evidence="14">
    <location>
        <begin position="999"/>
        <end position="1018"/>
    </location>
</feature>
<dbReference type="FunFam" id="3.40.50.720:FF:000447">
    <property type="entry name" value="NADP dependent oxidoreductase domain containing 1"/>
    <property type="match status" value="1"/>
</dbReference>
<organism evidence="16 17">
    <name type="scientific">Perca fluviatilis</name>
    <name type="common">European perch</name>
    <dbReference type="NCBI Taxonomy" id="8168"/>
    <lineage>
        <taxon>Eukaryota</taxon>
        <taxon>Metazoa</taxon>
        <taxon>Chordata</taxon>
        <taxon>Craniata</taxon>
        <taxon>Vertebrata</taxon>
        <taxon>Euteleostomi</taxon>
        <taxon>Actinopterygii</taxon>
        <taxon>Neopterygii</taxon>
        <taxon>Teleostei</taxon>
        <taxon>Neoteleostei</taxon>
        <taxon>Acanthomorphata</taxon>
        <taxon>Eupercaria</taxon>
        <taxon>Perciformes</taxon>
        <taxon>Percoidei</taxon>
        <taxon>Percidae</taxon>
        <taxon>Percinae</taxon>
        <taxon>Perca</taxon>
    </lineage>
</organism>
<dbReference type="InterPro" id="IPR026849">
    <property type="entry name" value="ATG2"/>
</dbReference>
<feature type="region of interest" description="Disordered" evidence="14">
    <location>
        <begin position="857"/>
        <end position="888"/>
    </location>
</feature>
<keyword evidence="7" id="KW-0560">Oxidoreductase</keyword>
<evidence type="ECO:0000256" key="11">
    <source>
        <dbReference type="ARBA" id="ARBA00024615"/>
    </source>
</evidence>
<dbReference type="PANTHER" id="PTHR13190">
    <property type="entry name" value="AUTOPHAGY-RELATED 2, ISOFORM A"/>
    <property type="match status" value="1"/>
</dbReference>
<keyword evidence="9" id="KW-0472">Membrane</keyword>
<feature type="region of interest" description="Disordered" evidence="14">
    <location>
        <begin position="1566"/>
        <end position="1602"/>
    </location>
</feature>
<comment type="catalytic activity">
    <reaction evidence="10">
        <text>a 1,2-diacyl-sn-glycero-3-phospho-L-serine(in) = a 1,2-diacyl-sn-glycero-3-phospho-L-serine(out)</text>
        <dbReference type="Rhea" id="RHEA:38663"/>
        <dbReference type="ChEBI" id="CHEBI:57262"/>
    </reaction>
</comment>
<dbReference type="SUPFAM" id="SSF51735">
    <property type="entry name" value="NAD(P)-binding Rossmann-fold domains"/>
    <property type="match status" value="1"/>
</dbReference>
<keyword evidence="5" id="KW-0813">Transport</keyword>
<gene>
    <name evidence="16" type="ORF">PFLUV_G00234050</name>
</gene>
<dbReference type="InterPro" id="IPR009038">
    <property type="entry name" value="GOLD_dom"/>
</dbReference>
<dbReference type="Proteomes" id="UP000465112">
    <property type="component" value="Chromosome 20"/>
</dbReference>
<dbReference type="GO" id="GO:0016491">
    <property type="term" value="F:oxidoreductase activity"/>
    <property type="evidence" value="ECO:0007669"/>
    <property type="project" value="UniProtKB-KW"/>
</dbReference>
<dbReference type="Pfam" id="PF13329">
    <property type="entry name" value="ATG2_CAD"/>
    <property type="match status" value="2"/>
</dbReference>
<feature type="region of interest" description="Disordered" evidence="14">
    <location>
        <begin position="411"/>
        <end position="447"/>
    </location>
</feature>
<accession>A0A6A5E3A0</accession>
<evidence type="ECO:0000256" key="13">
    <source>
        <dbReference type="ARBA" id="ARBA00072230"/>
    </source>
</evidence>
<protein>
    <recommendedName>
        <fullName evidence="13">NADP-dependent oxidoreductase domain-containing protein 1</fullName>
    </recommendedName>
</protein>
<dbReference type="EMBL" id="VHII01000020">
    <property type="protein sequence ID" value="KAF1374920.1"/>
    <property type="molecule type" value="Genomic_DNA"/>
</dbReference>
<reference evidence="16 17" key="1">
    <citation type="submission" date="2019-06" db="EMBL/GenBank/DDBJ databases">
        <title>A chromosome-scale genome assembly of the European perch, Perca fluviatilis.</title>
        <authorList>
            <person name="Roques C."/>
            <person name="Zahm M."/>
            <person name="Cabau C."/>
            <person name="Klopp C."/>
            <person name="Bouchez O."/>
            <person name="Donnadieu C."/>
            <person name="Kuhl H."/>
            <person name="Gislard M."/>
            <person name="Guendouz S."/>
            <person name="Journot L."/>
            <person name="Haffray P."/>
            <person name="Bestin A."/>
            <person name="Morvezen R."/>
            <person name="Feron R."/>
            <person name="Wen M."/>
            <person name="Jouanno E."/>
            <person name="Herpin A."/>
            <person name="Schartl M."/>
            <person name="Postlethwait J."/>
            <person name="Schaerlinger B."/>
            <person name="Chardard D."/>
            <person name="Lecocq T."/>
            <person name="Poncet C."/>
            <person name="Jaffrelo L."/>
            <person name="Lampietro C."/>
            <person name="Guiguen Y."/>
        </authorList>
    </citation>
    <scope>NUCLEOTIDE SEQUENCE [LARGE SCALE GENOMIC DNA]</scope>
    <source>
        <tissue evidence="16">Blood</tissue>
    </source>
</reference>
<evidence type="ECO:0000256" key="9">
    <source>
        <dbReference type="ARBA" id="ARBA00023136"/>
    </source>
</evidence>
<dbReference type="InterPro" id="IPR036291">
    <property type="entry name" value="NAD(P)-bd_dom_sf"/>
</dbReference>
<evidence type="ECO:0000256" key="14">
    <source>
        <dbReference type="SAM" id="MobiDB-lite"/>
    </source>
</evidence>
<dbReference type="PROSITE" id="PS50866">
    <property type="entry name" value="GOLD"/>
    <property type="match status" value="1"/>
</dbReference>
<comment type="caution">
    <text evidence="16">The sequence shown here is derived from an EMBL/GenBank/DDBJ whole genome shotgun (WGS) entry which is preliminary data.</text>
</comment>
<evidence type="ECO:0000256" key="4">
    <source>
        <dbReference type="ARBA" id="ARBA00009714"/>
    </source>
</evidence>
<evidence type="ECO:0000313" key="16">
    <source>
        <dbReference type="EMBL" id="KAF1374920.1"/>
    </source>
</evidence>